<gene>
    <name evidence="2" type="primary">NCL1_48044</name>
    <name evidence="2" type="ORF">TNCT_513991</name>
</gene>
<evidence type="ECO:0000313" key="3">
    <source>
        <dbReference type="Proteomes" id="UP000887116"/>
    </source>
</evidence>
<name>A0A8X6KJB2_TRICU</name>
<accession>A0A8X6KJB2</accession>
<keyword evidence="1" id="KW-0732">Signal</keyword>
<dbReference type="EMBL" id="BMAO01011926">
    <property type="protein sequence ID" value="GFQ77825.1"/>
    <property type="molecule type" value="Genomic_DNA"/>
</dbReference>
<dbReference type="OrthoDB" id="6407511at2759"/>
<comment type="caution">
    <text evidence="2">The sequence shown here is derived from an EMBL/GenBank/DDBJ whole genome shotgun (WGS) entry which is preliminary data.</text>
</comment>
<feature type="signal peptide" evidence="1">
    <location>
        <begin position="1"/>
        <end position="15"/>
    </location>
</feature>
<keyword evidence="3" id="KW-1185">Reference proteome</keyword>
<dbReference type="AlphaFoldDB" id="A0A8X6KJB2"/>
<feature type="chain" id="PRO_5036498318" evidence="1">
    <location>
        <begin position="16"/>
        <end position="180"/>
    </location>
</feature>
<reference evidence="2" key="1">
    <citation type="submission" date="2020-07" db="EMBL/GenBank/DDBJ databases">
        <title>Multicomponent nature underlies the extraordinary mechanical properties of spider dragline silk.</title>
        <authorList>
            <person name="Kono N."/>
            <person name="Nakamura H."/>
            <person name="Mori M."/>
            <person name="Yoshida Y."/>
            <person name="Ohtoshi R."/>
            <person name="Malay A.D."/>
            <person name="Moran D.A.P."/>
            <person name="Tomita M."/>
            <person name="Numata K."/>
            <person name="Arakawa K."/>
        </authorList>
    </citation>
    <scope>NUCLEOTIDE SEQUENCE</scope>
</reference>
<dbReference type="Proteomes" id="UP000887116">
    <property type="component" value="Unassembled WGS sequence"/>
</dbReference>
<evidence type="ECO:0000256" key="1">
    <source>
        <dbReference type="SAM" id="SignalP"/>
    </source>
</evidence>
<protein>
    <submittedName>
        <fullName evidence="2">Uncharacterized protein</fullName>
    </submittedName>
</protein>
<organism evidence="2 3">
    <name type="scientific">Trichonephila clavata</name>
    <name type="common">Joro spider</name>
    <name type="synonym">Nephila clavata</name>
    <dbReference type="NCBI Taxonomy" id="2740835"/>
    <lineage>
        <taxon>Eukaryota</taxon>
        <taxon>Metazoa</taxon>
        <taxon>Ecdysozoa</taxon>
        <taxon>Arthropoda</taxon>
        <taxon>Chelicerata</taxon>
        <taxon>Arachnida</taxon>
        <taxon>Araneae</taxon>
        <taxon>Araneomorphae</taxon>
        <taxon>Entelegynae</taxon>
        <taxon>Araneoidea</taxon>
        <taxon>Nephilidae</taxon>
        <taxon>Trichonephila</taxon>
    </lineage>
</organism>
<evidence type="ECO:0000313" key="2">
    <source>
        <dbReference type="EMBL" id="GFQ77825.1"/>
    </source>
</evidence>
<proteinExistence type="predicted"/>
<sequence length="180" mass="19631">MITFLLFFVLPIVIADIRCPGGKICPSNQNCCKVNGQYECCDLNAEIPERSENTYAGTALEPALEPSFFNTTNGTTQNWIYDTCNMISCAGTCCSDRMCCHALNAECCPSNKCCQFFSTCCEDGCCSDGQRCCKGWCCKKSQRCGNSYFTCTDASGVLMPAFFSVLIMVTASFGTKSCLL</sequence>